<proteinExistence type="predicted"/>
<dbReference type="PANTHER" id="PTHR33204">
    <property type="entry name" value="TRANSCRIPTIONAL REGULATOR, MARR FAMILY"/>
    <property type="match status" value="1"/>
</dbReference>
<keyword evidence="1" id="KW-0805">Transcription regulation</keyword>
<evidence type="ECO:0000256" key="3">
    <source>
        <dbReference type="ARBA" id="ARBA00023163"/>
    </source>
</evidence>
<protein>
    <submittedName>
        <fullName evidence="6">HxlR family transcriptional regulator</fullName>
    </submittedName>
</protein>
<dbReference type="Gene3D" id="1.10.10.10">
    <property type="entry name" value="Winged helix-like DNA-binding domain superfamily/Winged helix DNA-binding domain"/>
    <property type="match status" value="1"/>
</dbReference>
<name>A0A6P2HNV1_BURL3</name>
<dbReference type="PANTHER" id="PTHR33204:SF36">
    <property type="entry name" value="TRANSCRIPTIONAL REGULATORY PROTEIN"/>
    <property type="match status" value="1"/>
</dbReference>
<sequence length="178" mass="20327">MKESELGNLTCSVARSVSVLGDAWTLLIIRELFLGTRRYDDFLAYTGMAPKLLAARLKRLTELGVIKRVPYSDKPLRYEYRLTQMGMELYPVIVSITQWGDRWTKRGRERSAPLQLVHKSCGHLLGASLVCDCCGEKLDPHDVQVTQSKALQAERQEMRAQFDAATTRPRRLELNEQD</sequence>
<dbReference type="GO" id="GO:0003677">
    <property type="term" value="F:DNA binding"/>
    <property type="evidence" value="ECO:0007669"/>
    <property type="project" value="UniProtKB-KW"/>
</dbReference>
<dbReference type="Proteomes" id="UP000494170">
    <property type="component" value="Unassembled WGS sequence"/>
</dbReference>
<evidence type="ECO:0000256" key="2">
    <source>
        <dbReference type="ARBA" id="ARBA00023125"/>
    </source>
</evidence>
<dbReference type="AlphaFoldDB" id="A0A6P2HNV1"/>
<organism evidence="6 7">
    <name type="scientific">Burkholderia lata (strain ATCC 17760 / DSM 23089 / LMG 22485 / NCIMB 9086 / R18194 / 383)</name>
    <dbReference type="NCBI Taxonomy" id="482957"/>
    <lineage>
        <taxon>Bacteria</taxon>
        <taxon>Pseudomonadati</taxon>
        <taxon>Pseudomonadota</taxon>
        <taxon>Betaproteobacteria</taxon>
        <taxon>Burkholderiales</taxon>
        <taxon>Burkholderiaceae</taxon>
        <taxon>Burkholderia</taxon>
        <taxon>Burkholderia cepacia complex</taxon>
    </lineage>
</organism>
<dbReference type="PROSITE" id="PS51118">
    <property type="entry name" value="HTH_HXLR"/>
    <property type="match status" value="1"/>
</dbReference>
<dbReference type="EMBL" id="CABVPY010000003">
    <property type="protein sequence ID" value="VWB18355.1"/>
    <property type="molecule type" value="Genomic_DNA"/>
</dbReference>
<gene>
    <name evidence="6" type="ORF">BLA6863_00695</name>
</gene>
<feature type="region of interest" description="Disordered" evidence="4">
    <location>
        <begin position="156"/>
        <end position="178"/>
    </location>
</feature>
<evidence type="ECO:0000313" key="6">
    <source>
        <dbReference type="EMBL" id="VWB18355.1"/>
    </source>
</evidence>
<evidence type="ECO:0000256" key="1">
    <source>
        <dbReference type="ARBA" id="ARBA00023015"/>
    </source>
</evidence>
<feature type="domain" description="HTH hxlR-type" evidence="5">
    <location>
        <begin position="11"/>
        <end position="108"/>
    </location>
</feature>
<dbReference type="Pfam" id="PF01638">
    <property type="entry name" value="HxlR"/>
    <property type="match status" value="1"/>
</dbReference>
<dbReference type="RefSeq" id="WP_174937513.1">
    <property type="nucleotide sequence ID" value="NZ_CABVPY010000003.1"/>
</dbReference>
<keyword evidence="3" id="KW-0804">Transcription</keyword>
<evidence type="ECO:0000259" key="5">
    <source>
        <dbReference type="PROSITE" id="PS51118"/>
    </source>
</evidence>
<reference evidence="6 7" key="1">
    <citation type="submission" date="2019-09" db="EMBL/GenBank/DDBJ databases">
        <authorList>
            <person name="Depoorter E."/>
        </authorList>
    </citation>
    <scope>NUCLEOTIDE SEQUENCE [LARGE SCALE GENOMIC DNA]</scope>
    <source>
        <strain evidence="6">LMG 6863</strain>
    </source>
</reference>
<dbReference type="InterPro" id="IPR036388">
    <property type="entry name" value="WH-like_DNA-bd_sf"/>
</dbReference>
<dbReference type="SUPFAM" id="SSF46785">
    <property type="entry name" value="Winged helix' DNA-binding domain"/>
    <property type="match status" value="1"/>
</dbReference>
<evidence type="ECO:0000256" key="4">
    <source>
        <dbReference type="SAM" id="MobiDB-lite"/>
    </source>
</evidence>
<dbReference type="InterPro" id="IPR002577">
    <property type="entry name" value="HTH_HxlR"/>
</dbReference>
<evidence type="ECO:0000313" key="7">
    <source>
        <dbReference type="Proteomes" id="UP000494170"/>
    </source>
</evidence>
<dbReference type="InterPro" id="IPR036390">
    <property type="entry name" value="WH_DNA-bd_sf"/>
</dbReference>
<accession>A0A6P2HNV1</accession>
<keyword evidence="2" id="KW-0238">DNA-binding</keyword>